<accession>A0ABP7TG58</accession>
<keyword evidence="6" id="KW-1185">Reference proteome</keyword>
<dbReference type="InterPro" id="IPR036412">
    <property type="entry name" value="HAD-like_sf"/>
</dbReference>
<evidence type="ECO:0000256" key="4">
    <source>
        <dbReference type="RuleBase" id="RU361117"/>
    </source>
</evidence>
<comment type="catalytic activity">
    <reaction evidence="4">
        <text>alpha,alpha-trehalose 6-phosphate + H2O = alpha,alpha-trehalose + phosphate</text>
        <dbReference type="Rhea" id="RHEA:23420"/>
        <dbReference type="ChEBI" id="CHEBI:15377"/>
        <dbReference type="ChEBI" id="CHEBI:16551"/>
        <dbReference type="ChEBI" id="CHEBI:43474"/>
        <dbReference type="ChEBI" id="CHEBI:58429"/>
        <dbReference type="EC" id="3.1.3.12"/>
    </reaction>
</comment>
<dbReference type="NCBIfam" id="TIGR01484">
    <property type="entry name" value="HAD-SF-IIB"/>
    <property type="match status" value="1"/>
</dbReference>
<dbReference type="EC" id="3.1.3.12" evidence="4"/>
<comment type="function">
    <text evidence="4">Removes the phosphate from trehalose 6-phosphate to produce free trehalose.</text>
</comment>
<comment type="cofactor">
    <cofactor evidence="4">
        <name>Mg(2+)</name>
        <dbReference type="ChEBI" id="CHEBI:18420"/>
    </cofactor>
</comment>
<reference evidence="6" key="1">
    <citation type="journal article" date="2019" name="Int. J. Syst. Evol. Microbiol.">
        <title>The Global Catalogue of Microorganisms (GCM) 10K type strain sequencing project: providing services to taxonomists for standard genome sequencing and annotation.</title>
        <authorList>
            <consortium name="The Broad Institute Genomics Platform"/>
            <consortium name="The Broad Institute Genome Sequencing Center for Infectious Disease"/>
            <person name="Wu L."/>
            <person name="Ma J."/>
        </authorList>
    </citation>
    <scope>NUCLEOTIDE SEQUENCE [LARGE SCALE GENOMIC DNA]</scope>
    <source>
        <strain evidence="6">JCM 16673</strain>
    </source>
</reference>
<dbReference type="RefSeq" id="WP_344763580.1">
    <property type="nucleotide sequence ID" value="NZ_BAAAZE010000008.1"/>
</dbReference>
<dbReference type="InterPro" id="IPR003337">
    <property type="entry name" value="Trehalose_PPase"/>
</dbReference>
<keyword evidence="4" id="KW-0479">Metal-binding</keyword>
<dbReference type="EMBL" id="BAAAZE010000008">
    <property type="protein sequence ID" value="GAA4025643.1"/>
    <property type="molecule type" value="Genomic_DNA"/>
</dbReference>
<dbReference type="InterPro" id="IPR023214">
    <property type="entry name" value="HAD_sf"/>
</dbReference>
<keyword evidence="4" id="KW-0460">Magnesium</keyword>
<dbReference type="NCBIfam" id="TIGR00685">
    <property type="entry name" value="T6PP"/>
    <property type="match status" value="1"/>
</dbReference>
<dbReference type="Proteomes" id="UP001501353">
    <property type="component" value="Unassembled WGS sequence"/>
</dbReference>
<evidence type="ECO:0000256" key="3">
    <source>
        <dbReference type="ARBA" id="ARBA00022801"/>
    </source>
</evidence>
<organism evidence="5 6">
    <name type="scientific">Actimicrobium antarcticum</name>
    <dbReference type="NCBI Taxonomy" id="1051899"/>
    <lineage>
        <taxon>Bacteria</taxon>
        <taxon>Pseudomonadati</taxon>
        <taxon>Pseudomonadota</taxon>
        <taxon>Betaproteobacteria</taxon>
        <taxon>Burkholderiales</taxon>
        <taxon>Oxalobacteraceae</taxon>
        <taxon>Actimicrobium</taxon>
    </lineage>
</organism>
<dbReference type="Gene3D" id="3.40.50.1000">
    <property type="entry name" value="HAD superfamily/HAD-like"/>
    <property type="match status" value="1"/>
</dbReference>
<protein>
    <recommendedName>
        <fullName evidence="4">Trehalose 6-phosphate phosphatase</fullName>
        <ecNumber evidence="4">3.1.3.12</ecNumber>
    </recommendedName>
</protein>
<sequence>MALPFFDHGAARVAALVRPGMLCAFDFDGTLAPIVADPAMAAMPDNVLRRLLMLQRHAQVAIITGRALADITLRLDFRPDHLIGNHGIEGWADWERWSGGYQRLCAHWHARLIVALRDTRHFDPAIVIEDKTLSLSVHYRRVRERRNTEIALRALFAGLLPEAHVVTGKCVFNLLPPDAPDKGDALAGLCARYALPSAIYVGDDDTDEAIFRRHRADWLTLRIQDAAGSGAEFFVPHQRDLLRVLDTLLTHLAGQEPIRHGAES</sequence>
<dbReference type="SUPFAM" id="SSF56784">
    <property type="entry name" value="HAD-like"/>
    <property type="match status" value="1"/>
</dbReference>
<keyword evidence="3 4" id="KW-0378">Hydrolase</keyword>
<evidence type="ECO:0000256" key="1">
    <source>
        <dbReference type="ARBA" id="ARBA00005199"/>
    </source>
</evidence>
<dbReference type="Pfam" id="PF02358">
    <property type="entry name" value="Trehalose_PPase"/>
    <property type="match status" value="1"/>
</dbReference>
<evidence type="ECO:0000313" key="6">
    <source>
        <dbReference type="Proteomes" id="UP001501353"/>
    </source>
</evidence>
<dbReference type="InterPro" id="IPR006379">
    <property type="entry name" value="HAD-SF_hydro_IIB"/>
</dbReference>
<comment type="caution">
    <text evidence="5">The sequence shown here is derived from an EMBL/GenBank/DDBJ whole genome shotgun (WGS) entry which is preliminary data.</text>
</comment>
<evidence type="ECO:0000256" key="2">
    <source>
        <dbReference type="ARBA" id="ARBA00008770"/>
    </source>
</evidence>
<name>A0ABP7TG58_9BURK</name>
<comment type="pathway">
    <text evidence="1 4">Glycan biosynthesis; trehalose biosynthesis.</text>
</comment>
<dbReference type="PANTHER" id="PTHR43768:SF3">
    <property type="entry name" value="TREHALOSE 6-PHOSPHATE PHOSPHATASE"/>
    <property type="match status" value="1"/>
</dbReference>
<dbReference type="PANTHER" id="PTHR43768">
    <property type="entry name" value="TREHALOSE 6-PHOSPHATE PHOSPHATASE"/>
    <property type="match status" value="1"/>
</dbReference>
<dbReference type="Gene3D" id="3.30.70.1020">
    <property type="entry name" value="Trehalose-6-phosphate phosphatase related protein, domain 2"/>
    <property type="match status" value="1"/>
</dbReference>
<evidence type="ECO:0000313" key="5">
    <source>
        <dbReference type="EMBL" id="GAA4025643.1"/>
    </source>
</evidence>
<gene>
    <name evidence="5" type="primary">otsB</name>
    <name evidence="5" type="ORF">GCM10022212_24370</name>
</gene>
<comment type="similarity">
    <text evidence="2 4">Belongs to the trehalose phosphatase family.</text>
</comment>
<proteinExistence type="inferred from homology"/>
<dbReference type="InterPro" id="IPR044651">
    <property type="entry name" value="OTSB-like"/>
</dbReference>